<dbReference type="SUPFAM" id="SSF52540">
    <property type="entry name" value="P-loop containing nucleoside triphosphate hydrolases"/>
    <property type="match status" value="1"/>
</dbReference>
<accession>A0A917SPU5</accession>
<dbReference type="InterPro" id="IPR003439">
    <property type="entry name" value="ABC_transporter-like_ATP-bd"/>
</dbReference>
<gene>
    <name evidence="4" type="ORF">GCM10011594_07960</name>
</gene>
<dbReference type="Pfam" id="PF00005">
    <property type="entry name" value="ABC_tran"/>
    <property type="match status" value="1"/>
</dbReference>
<evidence type="ECO:0000313" key="5">
    <source>
        <dbReference type="Proteomes" id="UP000655208"/>
    </source>
</evidence>
<evidence type="ECO:0000313" key="4">
    <source>
        <dbReference type="EMBL" id="GGL90760.1"/>
    </source>
</evidence>
<dbReference type="AlphaFoldDB" id="A0A917SPU5"/>
<evidence type="ECO:0000259" key="3">
    <source>
        <dbReference type="PROSITE" id="PS50893"/>
    </source>
</evidence>
<dbReference type="PROSITE" id="PS50893">
    <property type="entry name" value="ABC_TRANSPORTER_2"/>
    <property type="match status" value="1"/>
</dbReference>
<dbReference type="RefSeq" id="WP_188940253.1">
    <property type="nucleotide sequence ID" value="NZ_BMNA01000002.1"/>
</dbReference>
<dbReference type="Proteomes" id="UP000655208">
    <property type="component" value="Unassembled WGS sequence"/>
</dbReference>
<sequence length="283" mass="29962">MTRVTMSIRPLPTSVVHLLDVTVRRGTSVLLDRIAWHVQTGEHWIVLGPNGAGKTTLLQIASGNLHPTSGRAHVLGERLGAVNLAELRPRIGLSSAALAGRVPATERVADVVVSAGYGVVGRWREAYDPVDLQRAGELLDAMGIRRLADRSWGTLSEGERKRALAARALMTDPELLLLDEPAAGLDLGGREDLLYRLTTLARDPASPATVLVTHHVEEIPAGFTHVLLLRAGRVVAAGPIGATLTEEALSRTFGLRLALSADGGRYWARAAGAPPAVPAAGGR</sequence>
<dbReference type="InterPro" id="IPR027417">
    <property type="entry name" value="P-loop_NTPase"/>
</dbReference>
<organism evidence="4 5">
    <name type="scientific">Nakamurella endophytica</name>
    <dbReference type="NCBI Taxonomy" id="1748367"/>
    <lineage>
        <taxon>Bacteria</taxon>
        <taxon>Bacillati</taxon>
        <taxon>Actinomycetota</taxon>
        <taxon>Actinomycetes</taxon>
        <taxon>Nakamurellales</taxon>
        <taxon>Nakamurellaceae</taxon>
        <taxon>Nakamurella</taxon>
    </lineage>
</organism>
<name>A0A917SPU5_9ACTN</name>
<reference evidence="4" key="2">
    <citation type="submission" date="2020-09" db="EMBL/GenBank/DDBJ databases">
        <authorList>
            <person name="Sun Q."/>
            <person name="Zhou Y."/>
        </authorList>
    </citation>
    <scope>NUCLEOTIDE SEQUENCE</scope>
    <source>
        <strain evidence="4">CGMCC 4.7308</strain>
    </source>
</reference>
<protein>
    <submittedName>
        <fullName evidence="4">Iron ABC transporter ATP-binding protein</fullName>
    </submittedName>
</protein>
<dbReference type="Gene3D" id="3.40.50.300">
    <property type="entry name" value="P-loop containing nucleotide triphosphate hydrolases"/>
    <property type="match status" value="1"/>
</dbReference>
<dbReference type="SMART" id="SM00382">
    <property type="entry name" value="AAA"/>
    <property type="match status" value="1"/>
</dbReference>
<dbReference type="EMBL" id="BMNA01000002">
    <property type="protein sequence ID" value="GGL90760.1"/>
    <property type="molecule type" value="Genomic_DNA"/>
</dbReference>
<keyword evidence="2 4" id="KW-0067">ATP-binding</keyword>
<comment type="caution">
    <text evidence="4">The sequence shown here is derived from an EMBL/GenBank/DDBJ whole genome shotgun (WGS) entry which is preliminary data.</text>
</comment>
<evidence type="ECO:0000256" key="1">
    <source>
        <dbReference type="ARBA" id="ARBA00022741"/>
    </source>
</evidence>
<evidence type="ECO:0000256" key="2">
    <source>
        <dbReference type="ARBA" id="ARBA00022840"/>
    </source>
</evidence>
<keyword evidence="1" id="KW-0547">Nucleotide-binding</keyword>
<dbReference type="GO" id="GO:0005524">
    <property type="term" value="F:ATP binding"/>
    <property type="evidence" value="ECO:0007669"/>
    <property type="project" value="UniProtKB-KW"/>
</dbReference>
<keyword evidence="5" id="KW-1185">Reference proteome</keyword>
<feature type="domain" description="ABC transporter" evidence="3">
    <location>
        <begin position="16"/>
        <end position="256"/>
    </location>
</feature>
<dbReference type="PANTHER" id="PTHR43158:SF2">
    <property type="entry name" value="SKFA PEPTIDE EXPORT ATP-BINDING PROTEIN SKFE"/>
    <property type="match status" value="1"/>
</dbReference>
<dbReference type="GO" id="GO:0016887">
    <property type="term" value="F:ATP hydrolysis activity"/>
    <property type="evidence" value="ECO:0007669"/>
    <property type="project" value="InterPro"/>
</dbReference>
<dbReference type="PANTHER" id="PTHR43158">
    <property type="entry name" value="SKFA PEPTIDE EXPORT ATP-BINDING PROTEIN SKFE"/>
    <property type="match status" value="1"/>
</dbReference>
<reference evidence="4" key="1">
    <citation type="journal article" date="2014" name="Int. J. Syst. Evol. Microbiol.">
        <title>Complete genome sequence of Corynebacterium casei LMG S-19264T (=DSM 44701T), isolated from a smear-ripened cheese.</title>
        <authorList>
            <consortium name="US DOE Joint Genome Institute (JGI-PGF)"/>
            <person name="Walter F."/>
            <person name="Albersmeier A."/>
            <person name="Kalinowski J."/>
            <person name="Ruckert C."/>
        </authorList>
    </citation>
    <scope>NUCLEOTIDE SEQUENCE</scope>
    <source>
        <strain evidence="4">CGMCC 4.7308</strain>
    </source>
</reference>
<dbReference type="FunFam" id="3.40.50.300:FF:001031">
    <property type="entry name" value="Iron ABC transporter ATP-binding protein"/>
    <property type="match status" value="1"/>
</dbReference>
<proteinExistence type="predicted"/>
<dbReference type="InterPro" id="IPR003593">
    <property type="entry name" value="AAA+_ATPase"/>
</dbReference>